<gene>
    <name evidence="1" type="ORF">EBO15_29535</name>
</gene>
<dbReference type="EMBL" id="RFFG01000066">
    <property type="protein sequence ID" value="RMI39504.1"/>
    <property type="molecule type" value="Genomic_DNA"/>
</dbReference>
<evidence type="ECO:0008006" key="3">
    <source>
        <dbReference type="Google" id="ProtNLM"/>
    </source>
</evidence>
<evidence type="ECO:0000313" key="2">
    <source>
        <dbReference type="Proteomes" id="UP000282674"/>
    </source>
</evidence>
<organism evidence="1 2">
    <name type="scientific">Actinomadura harenae</name>
    <dbReference type="NCBI Taxonomy" id="2483351"/>
    <lineage>
        <taxon>Bacteria</taxon>
        <taxon>Bacillati</taxon>
        <taxon>Actinomycetota</taxon>
        <taxon>Actinomycetes</taxon>
        <taxon>Streptosporangiales</taxon>
        <taxon>Thermomonosporaceae</taxon>
        <taxon>Actinomadura</taxon>
    </lineage>
</organism>
<comment type="caution">
    <text evidence="1">The sequence shown here is derived from an EMBL/GenBank/DDBJ whole genome shotgun (WGS) entry which is preliminary data.</text>
</comment>
<sequence length="302" mass="32258">MLLRQVLELVVAHGAPSWSGVSASMLEGFVYGLEVFKGALRGDGASLAVLRQDAEVVCVADALGSVFRVGATGDGGQDGVVAVVGASGGGSVTTMEIPRAFRVREIAADTTHFTLTDAGGRTVRGTPAQFGMYVRRLDRECNPLYEEQLAEAFLATPLLPDASWGEDRTPPLHDLLLGTVAFGTGYETTVAIGELDIWVTFDAADAEKVAELTPQARSLVQGFAAVARDGLEFLWRQGADGTESAEEKAHFMDALSPGALQIFRSGDFAVHYEDDGEYFMEGYWPAVQFRADRTPVSTTVEA</sequence>
<keyword evidence="2" id="KW-1185">Reference proteome</keyword>
<accession>A0A3M2LPT5</accession>
<name>A0A3M2LPT5_9ACTN</name>
<reference evidence="1 2" key="1">
    <citation type="submission" date="2018-10" db="EMBL/GenBank/DDBJ databases">
        <title>Isolation from soil.</title>
        <authorList>
            <person name="Hu J."/>
        </authorList>
    </citation>
    <scope>NUCLEOTIDE SEQUENCE [LARGE SCALE GENOMIC DNA]</scope>
    <source>
        <strain evidence="1 2">NEAU-Ht49</strain>
    </source>
</reference>
<proteinExistence type="predicted"/>
<protein>
    <recommendedName>
        <fullName evidence="3">DUF2262 domain-containing protein</fullName>
    </recommendedName>
</protein>
<dbReference type="Proteomes" id="UP000282674">
    <property type="component" value="Unassembled WGS sequence"/>
</dbReference>
<evidence type="ECO:0000313" key="1">
    <source>
        <dbReference type="EMBL" id="RMI39504.1"/>
    </source>
</evidence>
<dbReference type="AlphaFoldDB" id="A0A3M2LPT5"/>